<dbReference type="PANTHER" id="PTHR46566:SF5">
    <property type="entry name" value="1-PHOSPHOFRUCTOKINASE"/>
    <property type="match status" value="1"/>
</dbReference>
<evidence type="ECO:0000256" key="10">
    <source>
        <dbReference type="PIRNR" id="PIRNR000535"/>
    </source>
</evidence>
<evidence type="ECO:0000256" key="5">
    <source>
        <dbReference type="ARBA" id="ARBA00022741"/>
    </source>
</evidence>
<dbReference type="PROSITE" id="PS00584">
    <property type="entry name" value="PFKB_KINASES_2"/>
    <property type="match status" value="1"/>
</dbReference>
<keyword evidence="6 11" id="KW-0418">Kinase</keyword>
<comment type="catalytic activity">
    <reaction evidence="9 11">
        <text>beta-D-fructose 1-phosphate + ATP = beta-D-fructose 1,6-bisphosphate + ADP + H(+)</text>
        <dbReference type="Rhea" id="RHEA:14213"/>
        <dbReference type="ChEBI" id="CHEBI:15378"/>
        <dbReference type="ChEBI" id="CHEBI:30616"/>
        <dbReference type="ChEBI" id="CHEBI:32966"/>
        <dbReference type="ChEBI" id="CHEBI:138881"/>
        <dbReference type="ChEBI" id="CHEBI:456216"/>
        <dbReference type="EC" id="2.7.1.56"/>
    </reaction>
</comment>
<dbReference type="GO" id="GO:0008662">
    <property type="term" value="F:1-phosphofructokinase activity"/>
    <property type="evidence" value="ECO:0007669"/>
    <property type="project" value="UniProtKB-UniRule"/>
</dbReference>
<dbReference type="FunFam" id="3.40.1190.20:FF:000001">
    <property type="entry name" value="Phosphofructokinase"/>
    <property type="match status" value="1"/>
</dbReference>
<evidence type="ECO:0000256" key="7">
    <source>
        <dbReference type="ARBA" id="ARBA00022840"/>
    </source>
</evidence>
<organism evidence="13">
    <name type="scientific">Desertifilum tharense IPPAS B-1220</name>
    <dbReference type="NCBI Taxonomy" id="1781255"/>
    <lineage>
        <taxon>Bacteria</taxon>
        <taxon>Bacillati</taxon>
        <taxon>Cyanobacteriota</taxon>
        <taxon>Cyanophyceae</taxon>
        <taxon>Desertifilales</taxon>
        <taxon>Desertifilaceae</taxon>
        <taxon>Desertifilum</taxon>
    </lineage>
</organism>
<dbReference type="GO" id="GO:0044281">
    <property type="term" value="P:small molecule metabolic process"/>
    <property type="evidence" value="ECO:0007669"/>
    <property type="project" value="UniProtKB-ARBA"/>
</dbReference>
<evidence type="ECO:0000256" key="9">
    <source>
        <dbReference type="ARBA" id="ARBA00047745"/>
    </source>
</evidence>
<evidence type="ECO:0000256" key="2">
    <source>
        <dbReference type="ARBA" id="ARBA00012131"/>
    </source>
</evidence>
<evidence type="ECO:0000313" key="13">
    <source>
        <dbReference type="EMBL" id="OEJ73377.1"/>
    </source>
</evidence>
<protein>
    <recommendedName>
        <fullName evidence="3 11">1-phosphofructokinase</fullName>
        <shortName evidence="11">Fru1PK</shortName>
        <ecNumber evidence="2 11">2.7.1.56</ecNumber>
    </recommendedName>
    <alternativeName>
        <fullName evidence="8 11">Fructose 1-phosphate kinase</fullName>
    </alternativeName>
</protein>
<dbReference type="OrthoDB" id="9801219at2"/>
<evidence type="ECO:0000256" key="11">
    <source>
        <dbReference type="RuleBase" id="RU369061"/>
    </source>
</evidence>
<keyword evidence="4 10" id="KW-0808">Transferase</keyword>
<evidence type="ECO:0000256" key="3">
    <source>
        <dbReference type="ARBA" id="ARBA00013596"/>
    </source>
</evidence>
<dbReference type="EC" id="2.7.1.56" evidence="2 11"/>
<dbReference type="InterPro" id="IPR022463">
    <property type="entry name" value="1-PFruKinase"/>
</dbReference>
<accession>A0A1E5QFK2</accession>
<dbReference type="PROSITE" id="PS00583">
    <property type="entry name" value="PFKB_KINASES_1"/>
    <property type="match status" value="1"/>
</dbReference>
<keyword evidence="7 11" id="KW-0067">ATP-binding</keyword>
<sequence length="312" mass="33442">MNPQIATITLNPAIDQTASIPNFQAGEVNRVDWEQADPGGKGVNVASFLTDFGFSVTVSGFLGKDNAELFQNFFSQKGIHNRFIPIPGKTRVNVKIIDPVQNQVTDINFPGQAPTQSDIQDLHRVIDELAKECDWFVLSGSLPAGVDSGIYGQMIQRLKAQDKTVVLDASGESFRQAIPFAPYAIKPNIDELQELMGRSLEGESAIAQAAQELLTQGLECVVVSMGAKGAIFVEPNQALIARPPKVEVISTVGAGDAMVSGLVTGKLRGLSLPDCARLATAFSMGALTQVGPRLPPTNKIESFTHQVNIQTL</sequence>
<dbReference type="NCBIfam" id="TIGR03168">
    <property type="entry name" value="1-PFK"/>
    <property type="match status" value="1"/>
</dbReference>
<dbReference type="Gene3D" id="3.40.1190.20">
    <property type="match status" value="1"/>
</dbReference>
<evidence type="ECO:0000259" key="12">
    <source>
        <dbReference type="Pfam" id="PF00294"/>
    </source>
</evidence>
<feature type="domain" description="Carbohydrate kinase PfkB" evidence="12">
    <location>
        <begin position="20"/>
        <end position="295"/>
    </location>
</feature>
<evidence type="ECO:0000256" key="6">
    <source>
        <dbReference type="ARBA" id="ARBA00022777"/>
    </source>
</evidence>
<evidence type="ECO:0000256" key="4">
    <source>
        <dbReference type="ARBA" id="ARBA00022679"/>
    </source>
</evidence>
<comment type="function">
    <text evidence="11">Catalyzes the ATP-dependent phosphorylation of fructose-l-phosphate to fructose-l,6-bisphosphate.</text>
</comment>
<gene>
    <name evidence="13" type="ORF">BH720_20115</name>
</gene>
<comment type="similarity">
    <text evidence="1 11">Belongs to the carbohydrate kinase PfkB family.</text>
</comment>
<dbReference type="STRING" id="1781255.BH720_20115"/>
<keyword evidence="5 11" id="KW-0547">Nucleotide-binding</keyword>
<dbReference type="InterPro" id="IPR029056">
    <property type="entry name" value="Ribokinase-like"/>
</dbReference>
<comment type="caution">
    <text evidence="13">The sequence shown here is derived from an EMBL/GenBank/DDBJ whole genome shotgun (WGS) entry which is preliminary data.</text>
</comment>
<dbReference type="CDD" id="cd01164">
    <property type="entry name" value="FruK_PfkB_like"/>
    <property type="match status" value="1"/>
</dbReference>
<dbReference type="EMBL" id="MJGC01000089">
    <property type="protein sequence ID" value="OEJ73377.1"/>
    <property type="molecule type" value="Genomic_DNA"/>
</dbReference>
<evidence type="ECO:0000256" key="1">
    <source>
        <dbReference type="ARBA" id="ARBA00010688"/>
    </source>
</evidence>
<reference evidence="13" key="1">
    <citation type="submission" date="2016-09" db="EMBL/GenBank/DDBJ databases">
        <title>Draft genome of thermotolerant cyanobacterium Desertifilum sp. strain IPPAS B-1220.</title>
        <authorList>
            <person name="Sinetova M.A."/>
            <person name="Bolakhan K."/>
            <person name="Zayadan B.K."/>
            <person name="Mironov K.S."/>
            <person name="Ustinova V."/>
            <person name="Kupriyanova E.V."/>
            <person name="Sidorov R.A."/>
            <person name="Skrypnik A.N."/>
            <person name="Gogoleva N.E."/>
            <person name="Gogolev Y.V."/>
            <person name="Los D.A."/>
        </authorList>
    </citation>
    <scope>NUCLEOTIDE SEQUENCE [LARGE SCALE GENOMIC DNA]</scope>
    <source>
        <strain evidence="13">IPPAS B-1220</strain>
    </source>
</reference>
<dbReference type="Pfam" id="PF00294">
    <property type="entry name" value="PfkB"/>
    <property type="match status" value="1"/>
</dbReference>
<dbReference type="PANTHER" id="PTHR46566">
    <property type="entry name" value="1-PHOSPHOFRUCTOKINASE-RELATED"/>
    <property type="match status" value="1"/>
</dbReference>
<dbReference type="AlphaFoldDB" id="A0A1E5QFK2"/>
<dbReference type="GO" id="GO:0016052">
    <property type="term" value="P:carbohydrate catabolic process"/>
    <property type="evidence" value="ECO:0007669"/>
    <property type="project" value="UniProtKB-ARBA"/>
</dbReference>
<dbReference type="InterPro" id="IPR011611">
    <property type="entry name" value="PfkB_dom"/>
</dbReference>
<dbReference type="NCBIfam" id="TIGR03828">
    <property type="entry name" value="pfkB"/>
    <property type="match status" value="1"/>
</dbReference>
<dbReference type="GO" id="GO:0005829">
    <property type="term" value="C:cytosol"/>
    <property type="evidence" value="ECO:0007669"/>
    <property type="project" value="TreeGrafter"/>
</dbReference>
<dbReference type="InterPro" id="IPR017583">
    <property type="entry name" value="Tagatose/fructose_Pkinase"/>
</dbReference>
<proteinExistence type="inferred from homology"/>
<dbReference type="PIRSF" id="PIRSF000535">
    <property type="entry name" value="1PFK/6PFK/LacC"/>
    <property type="match status" value="1"/>
</dbReference>
<name>A0A1E5QFK2_9CYAN</name>
<dbReference type="SUPFAM" id="SSF53613">
    <property type="entry name" value="Ribokinase-like"/>
    <property type="match status" value="1"/>
</dbReference>
<dbReference type="GO" id="GO:0005524">
    <property type="term" value="F:ATP binding"/>
    <property type="evidence" value="ECO:0007669"/>
    <property type="project" value="UniProtKB-UniRule"/>
</dbReference>
<dbReference type="InterPro" id="IPR002173">
    <property type="entry name" value="Carboh/pur_kinase_PfkB_CS"/>
</dbReference>
<evidence type="ECO:0000256" key="8">
    <source>
        <dbReference type="ARBA" id="ARBA00032802"/>
    </source>
</evidence>